<dbReference type="Proteomes" id="UP000326532">
    <property type="component" value="Unassembled WGS sequence"/>
</dbReference>
<dbReference type="EMBL" id="ML734947">
    <property type="protein sequence ID" value="KAB8209353.1"/>
    <property type="molecule type" value="Genomic_DNA"/>
</dbReference>
<dbReference type="AlphaFoldDB" id="A0A5N6DXN3"/>
<name>A0A5N6DXN3_ASPPA</name>
<organism evidence="1 2">
    <name type="scientific">Aspergillus parasiticus</name>
    <dbReference type="NCBI Taxonomy" id="5067"/>
    <lineage>
        <taxon>Eukaryota</taxon>
        <taxon>Fungi</taxon>
        <taxon>Dikarya</taxon>
        <taxon>Ascomycota</taxon>
        <taxon>Pezizomycotina</taxon>
        <taxon>Eurotiomycetes</taxon>
        <taxon>Eurotiomycetidae</taxon>
        <taxon>Eurotiales</taxon>
        <taxon>Aspergillaceae</taxon>
        <taxon>Aspergillus</taxon>
        <taxon>Aspergillus subgen. Circumdati</taxon>
    </lineage>
</organism>
<evidence type="ECO:0000313" key="1">
    <source>
        <dbReference type="EMBL" id="KAB8209353.1"/>
    </source>
</evidence>
<keyword evidence="2" id="KW-1185">Reference proteome</keyword>
<reference evidence="1 2" key="1">
    <citation type="submission" date="2019-04" db="EMBL/GenBank/DDBJ databases">
        <title>Fungal friends and foes A comparative genomics study of 23 Aspergillus species from section Flavi.</title>
        <authorList>
            <consortium name="DOE Joint Genome Institute"/>
            <person name="Kjaerbolling I."/>
            <person name="Vesth T.C."/>
            <person name="Frisvad J.C."/>
            <person name="Nybo J.L."/>
            <person name="Theobald S."/>
            <person name="Kildgaard S."/>
            <person name="Petersen T.I."/>
            <person name="Kuo A."/>
            <person name="Sato A."/>
            <person name="Lyhne E.K."/>
            <person name="Kogle M.E."/>
            <person name="Wiebenga A."/>
            <person name="Kun R.S."/>
            <person name="Lubbers R.J."/>
            <person name="Makela M.R."/>
            <person name="Barry K."/>
            <person name="Chovatia M."/>
            <person name="Clum A."/>
            <person name="Daum C."/>
            <person name="Haridas S."/>
            <person name="He G."/>
            <person name="LaButti K."/>
            <person name="Lipzen A."/>
            <person name="Mondo S."/>
            <person name="Pangilinan J."/>
            <person name="Riley R."/>
            <person name="Salamov A."/>
            <person name="Simmons B.A."/>
            <person name="Magnuson J.K."/>
            <person name="Henrissat B."/>
            <person name="Mortensen U.H."/>
            <person name="Larsen T.O."/>
            <person name="De vries R.P."/>
            <person name="Grigoriev I.V."/>
            <person name="Machida M."/>
            <person name="Baker S.E."/>
            <person name="Andersen M.R."/>
        </authorList>
    </citation>
    <scope>NUCLEOTIDE SEQUENCE [LARGE SCALE GENOMIC DNA]</scope>
    <source>
        <strain evidence="1 2">CBS 117618</strain>
    </source>
</reference>
<accession>A0A5N6DXN3</accession>
<proteinExistence type="predicted"/>
<dbReference type="VEuPathDB" id="FungiDB:BDV34DRAFT_188925"/>
<gene>
    <name evidence="1" type="ORF">BDV34DRAFT_188925</name>
</gene>
<sequence>MIAVMMSKRLPCRTCSRRDYASSCRFIRQAPPTSVNTQNTQLKQNIALTTALLSQKGETRLP</sequence>
<evidence type="ECO:0000313" key="2">
    <source>
        <dbReference type="Proteomes" id="UP000326532"/>
    </source>
</evidence>
<protein>
    <submittedName>
        <fullName evidence="1">Uncharacterized protein</fullName>
    </submittedName>
</protein>